<evidence type="ECO:0000256" key="3">
    <source>
        <dbReference type="ARBA" id="ARBA00022483"/>
    </source>
</evidence>
<gene>
    <name evidence="5" type="ORF">DM01DRAFT_1336322</name>
</gene>
<keyword evidence="4" id="KW-0175">Coiled coil</keyword>
<protein>
    <submittedName>
        <fullName evidence="5">Exocyst complex component Sec6</fullName>
    </submittedName>
</protein>
<dbReference type="GO" id="GO:0000145">
    <property type="term" value="C:exocyst"/>
    <property type="evidence" value="ECO:0007669"/>
    <property type="project" value="InterPro"/>
</dbReference>
<reference evidence="5 6" key="1">
    <citation type="submission" date="2016-07" db="EMBL/GenBank/DDBJ databases">
        <title>Pervasive Adenine N6-methylation of Active Genes in Fungi.</title>
        <authorList>
            <consortium name="DOE Joint Genome Institute"/>
            <person name="Mondo S.J."/>
            <person name="Dannebaum R.O."/>
            <person name="Kuo R.C."/>
            <person name="Labutti K."/>
            <person name="Haridas S."/>
            <person name="Kuo A."/>
            <person name="Salamov A."/>
            <person name="Ahrendt S.R."/>
            <person name="Lipzen A."/>
            <person name="Sullivan W."/>
            <person name="Andreopoulos W.B."/>
            <person name="Clum A."/>
            <person name="Lindquist E."/>
            <person name="Daum C."/>
            <person name="Ramamoorthy G.K."/>
            <person name="Gryganskyi A."/>
            <person name="Culley D."/>
            <person name="Magnuson J.K."/>
            <person name="James T.Y."/>
            <person name="O'Malley M.A."/>
            <person name="Stajich J.E."/>
            <person name="Spatafora J.W."/>
            <person name="Visel A."/>
            <person name="Grigoriev I.V."/>
        </authorList>
    </citation>
    <scope>NUCLEOTIDE SEQUENCE [LARGE SCALE GENOMIC DNA]</scope>
    <source>
        <strain evidence="5 6">NRRL 3301</strain>
    </source>
</reference>
<proteinExistence type="inferred from homology"/>
<evidence type="ECO:0000313" key="6">
    <source>
        <dbReference type="Proteomes" id="UP000242146"/>
    </source>
</evidence>
<name>A0A1X2GHB1_9FUNG</name>
<dbReference type="GO" id="GO:0000149">
    <property type="term" value="F:SNARE binding"/>
    <property type="evidence" value="ECO:0007669"/>
    <property type="project" value="TreeGrafter"/>
</dbReference>
<dbReference type="Proteomes" id="UP000242146">
    <property type="component" value="Unassembled WGS sequence"/>
</dbReference>
<evidence type="ECO:0000256" key="2">
    <source>
        <dbReference type="ARBA" id="ARBA00022448"/>
    </source>
</evidence>
<evidence type="ECO:0000256" key="1">
    <source>
        <dbReference type="ARBA" id="ARBA00009447"/>
    </source>
</evidence>
<dbReference type="STRING" id="101127.A0A1X2GHB1"/>
<dbReference type="Gene3D" id="1.10.357.70">
    <property type="entry name" value="Exocyst complex component Sec6, C-terminal domain"/>
    <property type="match status" value="1"/>
</dbReference>
<evidence type="ECO:0000256" key="4">
    <source>
        <dbReference type="SAM" id="Coils"/>
    </source>
</evidence>
<dbReference type="AlphaFoldDB" id="A0A1X2GHB1"/>
<evidence type="ECO:0000313" key="5">
    <source>
        <dbReference type="EMBL" id="ORX53125.1"/>
    </source>
</evidence>
<organism evidence="5 6">
    <name type="scientific">Hesseltinella vesiculosa</name>
    <dbReference type="NCBI Taxonomy" id="101127"/>
    <lineage>
        <taxon>Eukaryota</taxon>
        <taxon>Fungi</taxon>
        <taxon>Fungi incertae sedis</taxon>
        <taxon>Mucoromycota</taxon>
        <taxon>Mucoromycotina</taxon>
        <taxon>Mucoromycetes</taxon>
        <taxon>Mucorales</taxon>
        <taxon>Cunninghamellaceae</taxon>
        <taxon>Hesseltinella</taxon>
    </lineage>
</organism>
<dbReference type="Gene3D" id="1.10.357.50">
    <property type="match status" value="1"/>
</dbReference>
<feature type="coiled-coil region" evidence="4">
    <location>
        <begin position="219"/>
        <end position="253"/>
    </location>
</feature>
<dbReference type="GO" id="GO:0051601">
    <property type="term" value="P:exocyst localization"/>
    <property type="evidence" value="ECO:0007669"/>
    <property type="project" value="TreeGrafter"/>
</dbReference>
<dbReference type="PANTHER" id="PTHR21292">
    <property type="entry name" value="EXOCYST COMPLEX COMPONENT SEC6-RELATED"/>
    <property type="match status" value="1"/>
</dbReference>
<sequence length="755" mass="88290">MEDARELAIAKLADILKHPDDLNTKVEPLVRKLTKEKAAMDAQLSSGVQSQLDNVQQGLETLNVSTDSNNRVKENMRRIDKLCSDTRYMIKDFQRINKVSQIHKNFAATQEKVKSFQALYQRLSHIDNMFQPLQQDIFAPQSDLLYVHYHLFKLEEFRDQTMHQARESPHDVLITLKTYFRKVDVLSDDFTKHLWQLARNMLDLVDEGCGPSVVILVKIIECEERADEKTLALRQAQANHQDMQRRNTEASDTSDKKWRLAEANPRTIKAYRVQFFEQLHQSIVERFKDQLGPFQEADDWVGILDATDFIFGDLELVYDQIVPRFPKKYKIFPYFVLEYHRHTYDMLNRMVDQDLDAGTILRLLRFVRDYYATMSTRLGVTEELLEPQLLDGQEQSLVDEYLKLVRTKLAEWTSNLMSNESRDFVQRENSPEESTDGQFGMAGAVDMFQIINQQIDVAADCNQGMLLYLVVSECCKVMKDSQTFWKKLLATELRKQLDQPEEVPIGFVEYTVALANDQVKCADFADAILQRIVPMVESRYKTQADEKLSAAVEGYIHIAKTAREALLEVTFNDIRPVFNELFTARWYDQPLVPSVIETFKDYFTREFMHLNKKLFHKLLDDILDRFIMVYLQSMRNRKSVFKMDTCLDKIENDVRISFSFFSSYIPEEQLGERFDVIDKVHVLLESNRRMVYVDYYSLRQAYPDVPLAFVEDILGKRDDLDRSALKEIMEGIKAKSREYEPQADAPPTIFSRIKW</sequence>
<accession>A0A1X2GHB1</accession>
<dbReference type="InterPro" id="IPR042532">
    <property type="entry name" value="EXOC3/Sec6_C"/>
</dbReference>
<dbReference type="FunFam" id="1.10.357.50:FF:000006">
    <property type="entry name" value="Exocyst complex component sec6"/>
    <property type="match status" value="1"/>
</dbReference>
<comment type="similarity">
    <text evidence="1">Belongs to the SEC6 family.</text>
</comment>
<dbReference type="PANTHER" id="PTHR21292:SF1">
    <property type="entry name" value="EXOCYST COMPLEX COMPONENT 3"/>
    <property type="match status" value="1"/>
</dbReference>
<dbReference type="OrthoDB" id="190098at2759"/>
<dbReference type="InterPro" id="IPR010326">
    <property type="entry name" value="EXOC3/Sec6"/>
</dbReference>
<keyword evidence="3" id="KW-0268">Exocytosis</keyword>
<keyword evidence="2" id="KW-0813">Transport</keyword>
<comment type="caution">
    <text evidence="5">The sequence shown here is derived from an EMBL/GenBank/DDBJ whole genome shotgun (WGS) entry which is preliminary data.</text>
</comment>
<dbReference type="Pfam" id="PF06046">
    <property type="entry name" value="Sec6"/>
    <property type="match status" value="1"/>
</dbReference>
<keyword evidence="6" id="KW-1185">Reference proteome</keyword>
<dbReference type="GO" id="GO:0006887">
    <property type="term" value="P:exocytosis"/>
    <property type="evidence" value="ECO:0007669"/>
    <property type="project" value="UniProtKB-KW"/>
</dbReference>
<dbReference type="EMBL" id="MCGT01000016">
    <property type="protein sequence ID" value="ORX53125.1"/>
    <property type="molecule type" value="Genomic_DNA"/>
</dbReference>